<dbReference type="Pfam" id="PF01397">
    <property type="entry name" value="Terpene_synth"/>
    <property type="match status" value="1"/>
</dbReference>
<dbReference type="SFLD" id="SFLDG01014">
    <property type="entry name" value="Terpene_Cyclase_Like_1_N-term"/>
    <property type="match status" value="1"/>
</dbReference>
<sequence>MLDSMGEGEISVSAYDTAWVSMIEDINGNGGPKFPRSLKWIVDHQLPDGSWGDHECFLVYDRLISTLACVIALKSWNICLDRIEKGILFLRENIHALEEGEAQHMLAGFEMIFPSLVQRAQNLGLDLQLDCPAMEDIYAMRDLKLKKIPKELIHTVPTTLLYSIEGLMDDLDWERLLALKWPEGSFFFSPASTAFAFMQTKDEGCLRYLEHVTNIFDGGAPCVYPVDLFKRLWVIDRLERLGISRCFEFLIKEFLDYVYRYWTETGIYAARYSNIPDVDCTAMAFRLLRLYGYNISANVFQHFKKDGKFFCLPGEMNESITHMYNLNRASQIVFPGEQILQEAKVFTSKFLRDKQASNEFFDKWIITKDLPGEVEYALRFPFNASLPRIETRFYLEQYGGDDDVWFAKTIYRFPCVSNNLYLELAKLDYNRCQATHQLEWLDLQKWYNECRLYEYGLDKGDLLKAFFLAASSIFETDRALERLSWAKTSFLVQSVTKYFKEQAITIKSRREFLLDFVGSNLWSARKNGGRYLVYALSKTIEDLSLDVLATHNRDIHHQLGVYWKEWIAKWLLREQQEGLESRESGIELLIGTIEICAGRSVLSKISPSQETHYDRLTYLTCSICNHLHNQMLKVKREGHNGTSMNDVSNNPIELEMQELVQCVLQSSDGFNHNTRKTFLTIFKSFYYAAHCPSSTMDVHISKVLFERVA</sequence>
<dbReference type="InterPro" id="IPR008949">
    <property type="entry name" value="Isoprenoid_synthase_dom_sf"/>
</dbReference>
<dbReference type="Gene3D" id="1.10.600.10">
    <property type="entry name" value="Farnesyl Diphosphate Synthase"/>
    <property type="match status" value="1"/>
</dbReference>
<dbReference type="PANTHER" id="PTHR31739">
    <property type="entry name" value="ENT-COPALYL DIPHOSPHATE SYNTHASE, CHLOROPLASTIC"/>
    <property type="match status" value="1"/>
</dbReference>
<feature type="domain" description="Terpene synthase N-terminal" evidence="4">
    <location>
        <begin position="172"/>
        <end position="378"/>
    </location>
</feature>
<dbReference type="SUPFAM" id="SSF48576">
    <property type="entry name" value="Terpenoid synthases"/>
    <property type="match status" value="1"/>
</dbReference>
<keyword evidence="2" id="KW-0479">Metal-binding</keyword>
<evidence type="ECO:0000313" key="5">
    <source>
        <dbReference type="EMBL" id="KAK1264457.1"/>
    </source>
</evidence>
<dbReference type="GO" id="GO:0010333">
    <property type="term" value="F:terpene synthase activity"/>
    <property type="evidence" value="ECO:0007669"/>
    <property type="project" value="InterPro"/>
</dbReference>
<dbReference type="PANTHER" id="PTHR31739:SF4">
    <property type="entry name" value="ENT-COPALYL DIPHOSPHATE SYNTHASE, CHLOROPLASTIC"/>
    <property type="match status" value="1"/>
</dbReference>
<dbReference type="EMBL" id="JAUJYN010000008">
    <property type="protein sequence ID" value="KAK1264457.1"/>
    <property type="molecule type" value="Genomic_DNA"/>
</dbReference>
<organism evidence="5 6">
    <name type="scientific">Acorus gramineus</name>
    <name type="common">Dwarf sweet flag</name>
    <dbReference type="NCBI Taxonomy" id="55184"/>
    <lineage>
        <taxon>Eukaryota</taxon>
        <taxon>Viridiplantae</taxon>
        <taxon>Streptophyta</taxon>
        <taxon>Embryophyta</taxon>
        <taxon>Tracheophyta</taxon>
        <taxon>Spermatophyta</taxon>
        <taxon>Magnoliopsida</taxon>
        <taxon>Liliopsida</taxon>
        <taxon>Acoraceae</taxon>
        <taxon>Acorus</taxon>
    </lineage>
</organism>
<evidence type="ECO:0000313" key="6">
    <source>
        <dbReference type="Proteomes" id="UP001179952"/>
    </source>
</evidence>
<dbReference type="InterPro" id="IPR001906">
    <property type="entry name" value="Terpene_synth_N"/>
</dbReference>
<dbReference type="InterPro" id="IPR008930">
    <property type="entry name" value="Terpenoid_cyclase/PrenylTrfase"/>
</dbReference>
<proteinExistence type="predicted"/>
<evidence type="ECO:0000259" key="4">
    <source>
        <dbReference type="Pfam" id="PF01397"/>
    </source>
</evidence>
<dbReference type="FunFam" id="1.50.10.130:FF:000002">
    <property type="entry name" value="Ent-copalyl diphosphate synthase, chloroplastic"/>
    <property type="match status" value="1"/>
</dbReference>
<evidence type="ECO:0000256" key="2">
    <source>
        <dbReference type="ARBA" id="ARBA00022723"/>
    </source>
</evidence>
<keyword evidence="3" id="KW-0460">Magnesium</keyword>
<name>A0AAV9AKC6_ACOGR</name>
<dbReference type="Gene3D" id="1.50.10.160">
    <property type="match status" value="1"/>
</dbReference>
<dbReference type="InterPro" id="IPR036965">
    <property type="entry name" value="Terpene_synth_N_sf"/>
</dbReference>
<reference evidence="5" key="2">
    <citation type="submission" date="2023-06" db="EMBL/GenBank/DDBJ databases">
        <authorList>
            <person name="Ma L."/>
            <person name="Liu K.-W."/>
            <person name="Li Z."/>
            <person name="Hsiao Y.-Y."/>
            <person name="Qi Y."/>
            <person name="Fu T."/>
            <person name="Tang G."/>
            <person name="Zhang D."/>
            <person name="Sun W.-H."/>
            <person name="Liu D.-K."/>
            <person name="Li Y."/>
            <person name="Chen G.-Z."/>
            <person name="Liu X.-D."/>
            <person name="Liao X.-Y."/>
            <person name="Jiang Y.-T."/>
            <person name="Yu X."/>
            <person name="Hao Y."/>
            <person name="Huang J."/>
            <person name="Zhao X.-W."/>
            <person name="Ke S."/>
            <person name="Chen Y.-Y."/>
            <person name="Wu W.-L."/>
            <person name="Hsu J.-L."/>
            <person name="Lin Y.-F."/>
            <person name="Huang M.-D."/>
            <person name="Li C.-Y."/>
            <person name="Huang L."/>
            <person name="Wang Z.-W."/>
            <person name="Zhao X."/>
            <person name="Zhong W.-Y."/>
            <person name="Peng D.-H."/>
            <person name="Ahmad S."/>
            <person name="Lan S."/>
            <person name="Zhang J.-S."/>
            <person name="Tsai W.-C."/>
            <person name="Van De Peer Y."/>
            <person name="Liu Z.-J."/>
        </authorList>
    </citation>
    <scope>NUCLEOTIDE SEQUENCE</scope>
    <source>
        <strain evidence="5">SCP</strain>
        <tissue evidence="5">Leaves</tissue>
    </source>
</reference>
<evidence type="ECO:0000256" key="1">
    <source>
        <dbReference type="ARBA" id="ARBA00001946"/>
    </source>
</evidence>
<dbReference type="SUPFAM" id="SSF48239">
    <property type="entry name" value="Terpenoid cyclases/Protein prenyltransferases"/>
    <property type="match status" value="2"/>
</dbReference>
<comment type="caution">
    <text evidence="5">The sequence shown here is derived from an EMBL/GenBank/DDBJ whole genome shotgun (WGS) entry which is preliminary data.</text>
</comment>
<dbReference type="GO" id="GO:0009507">
    <property type="term" value="C:chloroplast"/>
    <property type="evidence" value="ECO:0007669"/>
    <property type="project" value="TreeGrafter"/>
</dbReference>
<dbReference type="GO" id="GO:0000287">
    <property type="term" value="F:magnesium ion binding"/>
    <property type="evidence" value="ECO:0007669"/>
    <property type="project" value="TreeGrafter"/>
</dbReference>
<dbReference type="InterPro" id="IPR050148">
    <property type="entry name" value="Terpene_synthase-like"/>
</dbReference>
<accession>A0AAV9AKC6</accession>
<gene>
    <name evidence="5" type="ORF">QJS04_geneDACA010491</name>
</gene>
<dbReference type="Proteomes" id="UP001179952">
    <property type="component" value="Unassembled WGS sequence"/>
</dbReference>
<evidence type="ECO:0000256" key="3">
    <source>
        <dbReference type="ARBA" id="ARBA00022842"/>
    </source>
</evidence>
<dbReference type="Gene3D" id="1.50.10.130">
    <property type="entry name" value="Terpene synthase, N-terminal domain"/>
    <property type="match status" value="1"/>
</dbReference>
<protein>
    <recommendedName>
        <fullName evidence="4">Terpene synthase N-terminal domain-containing protein</fullName>
    </recommendedName>
</protein>
<dbReference type="AlphaFoldDB" id="A0AAV9AKC6"/>
<reference evidence="5" key="1">
    <citation type="journal article" date="2023" name="Nat. Commun.">
        <title>Diploid and tetraploid genomes of Acorus and the evolution of monocots.</title>
        <authorList>
            <person name="Ma L."/>
            <person name="Liu K.W."/>
            <person name="Li Z."/>
            <person name="Hsiao Y.Y."/>
            <person name="Qi Y."/>
            <person name="Fu T."/>
            <person name="Tang G.D."/>
            <person name="Zhang D."/>
            <person name="Sun W.H."/>
            <person name="Liu D.K."/>
            <person name="Li Y."/>
            <person name="Chen G.Z."/>
            <person name="Liu X.D."/>
            <person name="Liao X.Y."/>
            <person name="Jiang Y.T."/>
            <person name="Yu X."/>
            <person name="Hao Y."/>
            <person name="Huang J."/>
            <person name="Zhao X.W."/>
            <person name="Ke S."/>
            <person name="Chen Y.Y."/>
            <person name="Wu W.L."/>
            <person name="Hsu J.L."/>
            <person name="Lin Y.F."/>
            <person name="Huang M.D."/>
            <person name="Li C.Y."/>
            <person name="Huang L."/>
            <person name="Wang Z.W."/>
            <person name="Zhao X."/>
            <person name="Zhong W.Y."/>
            <person name="Peng D.H."/>
            <person name="Ahmad S."/>
            <person name="Lan S."/>
            <person name="Zhang J.S."/>
            <person name="Tsai W.C."/>
            <person name="Van de Peer Y."/>
            <person name="Liu Z.J."/>
        </authorList>
    </citation>
    <scope>NUCLEOTIDE SEQUENCE</scope>
    <source>
        <strain evidence="5">SCP</strain>
    </source>
</reference>
<keyword evidence="6" id="KW-1185">Reference proteome</keyword>
<comment type="cofactor">
    <cofactor evidence="1">
        <name>Mg(2+)</name>
        <dbReference type="ChEBI" id="CHEBI:18420"/>
    </cofactor>
</comment>
<dbReference type="GO" id="GO:0009686">
    <property type="term" value="P:gibberellin biosynthetic process"/>
    <property type="evidence" value="ECO:0007669"/>
    <property type="project" value="TreeGrafter"/>
</dbReference>